<dbReference type="CDD" id="cd04301">
    <property type="entry name" value="NAT_SF"/>
    <property type="match status" value="1"/>
</dbReference>
<dbReference type="PROSITE" id="PS51186">
    <property type="entry name" value="GNAT"/>
    <property type="match status" value="1"/>
</dbReference>
<dbReference type="Pfam" id="PF13302">
    <property type="entry name" value="Acetyltransf_3"/>
    <property type="match status" value="1"/>
</dbReference>
<name>A0ABV9G118_9ACTN</name>
<dbReference type="GO" id="GO:0016746">
    <property type="term" value="F:acyltransferase activity"/>
    <property type="evidence" value="ECO:0007669"/>
    <property type="project" value="UniProtKB-KW"/>
</dbReference>
<reference evidence="6" key="1">
    <citation type="journal article" date="2019" name="Int. J. Syst. Evol. Microbiol.">
        <title>The Global Catalogue of Microorganisms (GCM) 10K type strain sequencing project: providing services to taxonomists for standard genome sequencing and annotation.</title>
        <authorList>
            <consortium name="The Broad Institute Genomics Platform"/>
            <consortium name="The Broad Institute Genome Sequencing Center for Infectious Disease"/>
            <person name="Wu L."/>
            <person name="Ma J."/>
        </authorList>
    </citation>
    <scope>NUCLEOTIDE SEQUENCE [LARGE SCALE GENOMIC DNA]</scope>
    <source>
        <strain evidence="6">CGMCC 4.7139</strain>
    </source>
</reference>
<keyword evidence="6" id="KW-1185">Reference proteome</keyword>
<dbReference type="SUPFAM" id="SSF55729">
    <property type="entry name" value="Acyl-CoA N-acyltransferases (Nat)"/>
    <property type="match status" value="1"/>
</dbReference>
<dbReference type="InterPro" id="IPR000182">
    <property type="entry name" value="GNAT_dom"/>
</dbReference>
<organism evidence="5 6">
    <name type="scientific">Streptomyces maoxianensis</name>
    <dbReference type="NCBI Taxonomy" id="1459942"/>
    <lineage>
        <taxon>Bacteria</taxon>
        <taxon>Bacillati</taxon>
        <taxon>Actinomycetota</taxon>
        <taxon>Actinomycetes</taxon>
        <taxon>Kitasatosporales</taxon>
        <taxon>Streptomycetaceae</taxon>
        <taxon>Streptomyces</taxon>
    </lineage>
</organism>
<protein>
    <submittedName>
        <fullName evidence="5">GNAT family N-acetyltransferase</fullName>
        <ecNumber evidence="5">2.3.-.-</ecNumber>
    </submittedName>
</protein>
<dbReference type="RefSeq" id="WP_381190525.1">
    <property type="nucleotide sequence ID" value="NZ_JBHSFE010000003.1"/>
</dbReference>
<dbReference type="Gene3D" id="3.40.630.30">
    <property type="match status" value="1"/>
</dbReference>
<evidence type="ECO:0000313" key="6">
    <source>
        <dbReference type="Proteomes" id="UP001595993"/>
    </source>
</evidence>
<evidence type="ECO:0000256" key="3">
    <source>
        <dbReference type="ARBA" id="ARBA00038502"/>
    </source>
</evidence>
<evidence type="ECO:0000256" key="2">
    <source>
        <dbReference type="ARBA" id="ARBA00023315"/>
    </source>
</evidence>
<dbReference type="InterPro" id="IPR016181">
    <property type="entry name" value="Acyl_CoA_acyltransferase"/>
</dbReference>
<keyword evidence="2 5" id="KW-0012">Acyltransferase</keyword>
<dbReference type="PANTHER" id="PTHR43792">
    <property type="entry name" value="GNAT FAMILY, PUTATIVE (AFU_ORTHOLOGUE AFUA_3G00765)-RELATED-RELATED"/>
    <property type="match status" value="1"/>
</dbReference>
<comment type="similarity">
    <text evidence="3">Belongs to the acetyltransferase family. RimJ subfamily.</text>
</comment>
<gene>
    <name evidence="5" type="ORF">ACFO9E_00555</name>
</gene>
<keyword evidence="1 5" id="KW-0808">Transferase</keyword>
<evidence type="ECO:0000259" key="4">
    <source>
        <dbReference type="PROSITE" id="PS51186"/>
    </source>
</evidence>
<sequence length="182" mass="20108">MEIKAPAVRIEPWSEDDFDLLRAANAPELMDHLGGPETEEQLIKRHLRYVDLSTDRTGKGRMYRIVLSAGGEAAGTVGFWEKTWDGQQVYETGWGVLPAFQGQGIATAGTLAVVEEARAQHKHRYLHAFPSVANGPSNAVCRKAGFSLVGECEFEYPPGNLLRSNDWRLDLGETRDIGEPTP</sequence>
<dbReference type="InterPro" id="IPR051531">
    <property type="entry name" value="N-acetyltransferase"/>
</dbReference>
<feature type="domain" description="N-acetyltransferase" evidence="4">
    <location>
        <begin position="8"/>
        <end position="172"/>
    </location>
</feature>
<evidence type="ECO:0000313" key="5">
    <source>
        <dbReference type="EMBL" id="MFC4606324.1"/>
    </source>
</evidence>
<comment type="caution">
    <text evidence="5">The sequence shown here is derived from an EMBL/GenBank/DDBJ whole genome shotgun (WGS) entry which is preliminary data.</text>
</comment>
<dbReference type="EC" id="2.3.-.-" evidence="5"/>
<dbReference type="PANTHER" id="PTHR43792:SF8">
    <property type="entry name" value="[RIBOSOMAL PROTEIN US5]-ALANINE N-ACETYLTRANSFERASE"/>
    <property type="match status" value="1"/>
</dbReference>
<accession>A0ABV9G118</accession>
<evidence type="ECO:0000256" key="1">
    <source>
        <dbReference type="ARBA" id="ARBA00022679"/>
    </source>
</evidence>
<dbReference type="EMBL" id="JBHSFE010000003">
    <property type="protein sequence ID" value="MFC4606324.1"/>
    <property type="molecule type" value="Genomic_DNA"/>
</dbReference>
<proteinExistence type="inferred from homology"/>
<dbReference type="Proteomes" id="UP001595993">
    <property type="component" value="Unassembled WGS sequence"/>
</dbReference>